<dbReference type="FunFam" id="3.40.390.10:FF:000009">
    <property type="entry name" value="Oligopeptidase A"/>
    <property type="match status" value="1"/>
</dbReference>
<dbReference type="InterPro" id="IPR001567">
    <property type="entry name" value="Pept_M3A_M3B_dom"/>
</dbReference>
<dbReference type="Proteomes" id="UP000318681">
    <property type="component" value="Unassembled WGS sequence"/>
</dbReference>
<dbReference type="GO" id="GO:0006508">
    <property type="term" value="P:proteolysis"/>
    <property type="evidence" value="ECO:0007669"/>
    <property type="project" value="UniProtKB-KW"/>
</dbReference>
<dbReference type="GO" id="GO:0005829">
    <property type="term" value="C:cytosol"/>
    <property type="evidence" value="ECO:0007669"/>
    <property type="project" value="TreeGrafter"/>
</dbReference>
<evidence type="ECO:0000256" key="4">
    <source>
        <dbReference type="ARBA" id="ARBA00022801"/>
    </source>
</evidence>
<comment type="cofactor">
    <cofactor evidence="7">
        <name>Zn(2+)</name>
        <dbReference type="ChEBI" id="CHEBI:29105"/>
    </cofactor>
    <text evidence="7">Binds 1 zinc ion.</text>
</comment>
<evidence type="ECO:0000313" key="10">
    <source>
        <dbReference type="EMBL" id="TVV70542.1"/>
    </source>
</evidence>
<evidence type="ECO:0000313" key="11">
    <source>
        <dbReference type="Proteomes" id="UP000318681"/>
    </source>
</evidence>
<dbReference type="InterPro" id="IPR045090">
    <property type="entry name" value="Pept_M3A_M3B"/>
</dbReference>
<evidence type="ECO:0000256" key="6">
    <source>
        <dbReference type="ARBA" id="ARBA00023049"/>
    </source>
</evidence>
<dbReference type="Gene3D" id="1.10.1370.10">
    <property type="entry name" value="Neurolysin, domain 3"/>
    <property type="match status" value="1"/>
</dbReference>
<comment type="caution">
    <text evidence="10">The sequence shown here is derived from an EMBL/GenBank/DDBJ whole genome shotgun (WGS) entry which is preliminary data.</text>
</comment>
<dbReference type="Gene3D" id="3.40.390.10">
    <property type="entry name" value="Collagenase (Catalytic Domain)"/>
    <property type="match status" value="1"/>
</dbReference>
<feature type="chain" id="PRO_5021797984" evidence="8">
    <location>
        <begin position="21"/>
        <end position="710"/>
    </location>
</feature>
<dbReference type="OrthoDB" id="9773538at2"/>
<proteinExistence type="inferred from homology"/>
<organism evidence="10 11">
    <name type="scientific">Alterirhizorhabdus solaris</name>
    <dbReference type="NCBI Taxonomy" id="2529389"/>
    <lineage>
        <taxon>Bacteria</taxon>
        <taxon>Pseudomonadati</taxon>
        <taxon>Pseudomonadota</taxon>
        <taxon>Alphaproteobacteria</taxon>
        <taxon>Sphingomonadales</taxon>
        <taxon>Rhizorhabdaceae</taxon>
        <taxon>Alterirhizorhabdus</taxon>
    </lineage>
</organism>
<evidence type="ECO:0000259" key="9">
    <source>
        <dbReference type="Pfam" id="PF01432"/>
    </source>
</evidence>
<evidence type="ECO:0000256" key="5">
    <source>
        <dbReference type="ARBA" id="ARBA00022833"/>
    </source>
</evidence>
<keyword evidence="11" id="KW-1185">Reference proteome</keyword>
<name>A0A558QU10_9SPHN</name>
<dbReference type="AlphaFoldDB" id="A0A558QU10"/>
<evidence type="ECO:0000256" key="2">
    <source>
        <dbReference type="ARBA" id="ARBA00022670"/>
    </source>
</evidence>
<dbReference type="InterPro" id="IPR024079">
    <property type="entry name" value="MetalloPept_cat_dom_sf"/>
</dbReference>
<protein>
    <submittedName>
        <fullName evidence="10">M3 family metallopeptidase</fullName>
    </submittedName>
</protein>
<evidence type="ECO:0000256" key="7">
    <source>
        <dbReference type="RuleBase" id="RU003435"/>
    </source>
</evidence>
<keyword evidence="6 7" id="KW-0482">Metalloprotease</keyword>
<feature type="signal peptide" evidence="8">
    <location>
        <begin position="1"/>
        <end position="20"/>
    </location>
</feature>
<dbReference type="PANTHER" id="PTHR43660:SF1">
    <property type="entry name" value="DIPEPTIDYL CARBOXYPEPTIDASE"/>
    <property type="match status" value="1"/>
</dbReference>
<dbReference type="GO" id="GO:0004180">
    <property type="term" value="F:carboxypeptidase activity"/>
    <property type="evidence" value="ECO:0007669"/>
    <property type="project" value="TreeGrafter"/>
</dbReference>
<sequence>MHHRYLIAASLLALGTAAQAQPAPAPAAAPRATDLTAPWTGPYDGVPPWSTVTPAQFPPAFDAAIADLRREVRAIADDTRPATFANTIEALEKSGETLDRVETLFGVETSNMSTPAYEALDAEWSPKLSAVRDEITLDPKLFARIDAVYRKRASAGLDARQQRLLTRTWQRFVREGARLNPAQKQQLSTINQQLAGLFTQFGQRLLADESTAVSVTDEAKLAGVPDSVKAAYKAEAAERRQPGWAIKNTRSAVDPLLTFGTDRALREAVWRKFVDRGDNGDANDTNAIIAKIVKLRADRAKLLGFPNHAAYRMQDTMAVDPAKAQALMMRVWPAAVGRVKEEVADMQALADAEAKGTAKIVIEPWDYRFYMEKVRKAKFDINQAELKPYFELNNMIKASFWAAGQLYGLQFKEITGTVPVFEPNVRVWDVTDPAGRHVALFYGDYFARTGKRSGAWMDTYRAQRGFPTPQTAIVSNNNNFTKAAAGQPVLISLDDASTLFHEFGHAIHYMLQRVNYPGLANVPRDFVEFPSQVNENWLLTPAVLDKFARHYQTGAPIPQALIDKVKKADTFNQGFSTVEYLASAIVDMDLHLIPDGVVDPDAFEKATLAKIGMPKQIVMRHRLPQFGHLFSSDAYSAGYYSYLWSDTMGADTWAAFTEAGSPWDKATADRFAKVLLSTGNETDRAEAYRAFRGRDPDVKALLKKRGFPTE</sequence>
<dbReference type="RefSeq" id="WP_145155234.1">
    <property type="nucleotide sequence ID" value="NZ_VNIM01000119.1"/>
</dbReference>
<dbReference type="PANTHER" id="PTHR43660">
    <property type="entry name" value="DIPEPTIDYL CARBOXYPEPTIDASE"/>
    <property type="match status" value="1"/>
</dbReference>
<dbReference type="InterPro" id="IPR024077">
    <property type="entry name" value="Neurolysin/TOP_dom2"/>
</dbReference>
<keyword evidence="5 7" id="KW-0862">Zinc</keyword>
<comment type="similarity">
    <text evidence="1 7">Belongs to the peptidase M3 family.</text>
</comment>
<keyword evidence="8" id="KW-0732">Signal</keyword>
<dbReference type="EMBL" id="VNIM01000119">
    <property type="protein sequence ID" value="TVV70542.1"/>
    <property type="molecule type" value="Genomic_DNA"/>
</dbReference>
<keyword evidence="4 7" id="KW-0378">Hydrolase</keyword>
<dbReference type="InterPro" id="IPR034005">
    <property type="entry name" value="M3A_DCP"/>
</dbReference>
<evidence type="ECO:0000256" key="1">
    <source>
        <dbReference type="ARBA" id="ARBA00006040"/>
    </source>
</evidence>
<feature type="domain" description="Peptidase M3A/M3B catalytic" evidence="9">
    <location>
        <begin position="261"/>
        <end position="706"/>
    </location>
</feature>
<gene>
    <name evidence="10" type="ORF">FOY91_18875</name>
</gene>
<dbReference type="GO" id="GO:0046872">
    <property type="term" value="F:metal ion binding"/>
    <property type="evidence" value="ECO:0007669"/>
    <property type="project" value="UniProtKB-UniRule"/>
</dbReference>
<dbReference type="CDD" id="cd06456">
    <property type="entry name" value="M3A_DCP"/>
    <property type="match status" value="1"/>
</dbReference>
<evidence type="ECO:0000256" key="3">
    <source>
        <dbReference type="ARBA" id="ARBA00022723"/>
    </source>
</evidence>
<keyword evidence="2 7" id="KW-0645">Protease</keyword>
<dbReference type="SUPFAM" id="SSF55486">
    <property type="entry name" value="Metalloproteases ('zincins'), catalytic domain"/>
    <property type="match status" value="1"/>
</dbReference>
<evidence type="ECO:0000256" key="8">
    <source>
        <dbReference type="SAM" id="SignalP"/>
    </source>
</evidence>
<dbReference type="Pfam" id="PF01432">
    <property type="entry name" value="Peptidase_M3"/>
    <property type="match status" value="1"/>
</dbReference>
<accession>A0A558QU10</accession>
<reference evidence="10 11" key="1">
    <citation type="submission" date="2019-07" db="EMBL/GenBank/DDBJ databases">
        <title>Sphingomonas solaris sp. nov., isolated from a solar panel from Boston, Massachusetts.</title>
        <authorList>
            <person name="Tanner K."/>
            <person name="Pascual J."/>
            <person name="Mancuso C."/>
            <person name="Pereto J."/>
            <person name="Khalil A."/>
            <person name="Vilanova C."/>
        </authorList>
    </citation>
    <scope>NUCLEOTIDE SEQUENCE [LARGE SCALE GENOMIC DNA]</scope>
    <source>
        <strain evidence="10 11">R4DWN</strain>
    </source>
</reference>
<dbReference type="GO" id="GO:0004222">
    <property type="term" value="F:metalloendopeptidase activity"/>
    <property type="evidence" value="ECO:0007669"/>
    <property type="project" value="InterPro"/>
</dbReference>
<keyword evidence="3 7" id="KW-0479">Metal-binding</keyword>